<evidence type="ECO:0000256" key="9">
    <source>
        <dbReference type="SAM" id="Phobius"/>
    </source>
</evidence>
<dbReference type="Gene3D" id="1.20.1740.10">
    <property type="entry name" value="Amino acid/polyamine transporter I"/>
    <property type="match status" value="1"/>
</dbReference>
<dbReference type="GO" id="GO:0003677">
    <property type="term" value="F:DNA binding"/>
    <property type="evidence" value="ECO:0007669"/>
    <property type="project" value="UniProtKB-KW"/>
</dbReference>
<feature type="transmembrane region" description="Helical" evidence="9">
    <location>
        <begin position="273"/>
        <end position="295"/>
    </location>
</feature>
<dbReference type="Proteomes" id="UP000286921">
    <property type="component" value="Unassembled WGS sequence"/>
</dbReference>
<evidence type="ECO:0000256" key="4">
    <source>
        <dbReference type="ARBA" id="ARBA00023015"/>
    </source>
</evidence>
<comment type="caution">
    <text evidence="11">The sequence shown here is derived from an EMBL/GenBank/DDBJ whole genome shotgun (WGS) entry which is preliminary data.</text>
</comment>
<dbReference type="STRING" id="105351.A0A401L6U9"/>
<keyword evidence="2 9" id="KW-0812">Transmembrane</keyword>
<feature type="transmembrane region" description="Helical" evidence="9">
    <location>
        <begin position="569"/>
        <end position="588"/>
    </location>
</feature>
<keyword evidence="3 9" id="KW-1133">Transmembrane helix</keyword>
<dbReference type="SUPFAM" id="SSF57701">
    <property type="entry name" value="Zn2/Cys6 DNA-binding domain"/>
    <property type="match status" value="1"/>
</dbReference>
<dbReference type="GO" id="GO:0016020">
    <property type="term" value="C:membrane"/>
    <property type="evidence" value="ECO:0007669"/>
    <property type="project" value="UniProtKB-SubCell"/>
</dbReference>
<dbReference type="EMBL" id="BDHI01000028">
    <property type="protein sequence ID" value="GCB27247.1"/>
    <property type="molecule type" value="Genomic_DNA"/>
</dbReference>
<dbReference type="PROSITE" id="PS50048">
    <property type="entry name" value="ZN2_CY6_FUNGAL_2"/>
    <property type="match status" value="1"/>
</dbReference>
<dbReference type="InterPro" id="IPR001138">
    <property type="entry name" value="Zn2Cys6_DnaBD"/>
</dbReference>
<dbReference type="PANTHER" id="PTHR43341">
    <property type="entry name" value="AMINO ACID PERMEASE"/>
    <property type="match status" value="1"/>
</dbReference>
<feature type="transmembrane region" description="Helical" evidence="9">
    <location>
        <begin position="358"/>
        <end position="380"/>
    </location>
</feature>
<comment type="subcellular location">
    <subcellularLocation>
        <location evidence="1">Membrane</location>
        <topology evidence="1">Multi-pass membrane protein</topology>
    </subcellularLocation>
</comment>
<feature type="transmembrane region" description="Helical" evidence="9">
    <location>
        <begin position="307"/>
        <end position="325"/>
    </location>
</feature>
<proteinExistence type="predicted"/>
<feature type="transmembrane region" description="Helical" evidence="9">
    <location>
        <begin position="427"/>
        <end position="451"/>
    </location>
</feature>
<dbReference type="CDD" id="cd00067">
    <property type="entry name" value="GAL4"/>
    <property type="match status" value="1"/>
</dbReference>
<feature type="transmembrane region" description="Helical" evidence="9">
    <location>
        <begin position="517"/>
        <end position="536"/>
    </location>
</feature>
<feature type="transmembrane region" description="Helical" evidence="9">
    <location>
        <begin position="617"/>
        <end position="638"/>
    </location>
</feature>
<reference evidence="11 12" key="1">
    <citation type="submission" date="2016-09" db="EMBL/GenBank/DDBJ databases">
        <title>Aspergillus awamori IFM 58123T.</title>
        <authorList>
            <person name="Kusuya Y."/>
            <person name="Shimizu M."/>
            <person name="Takahashi H."/>
            <person name="Yaguchi T."/>
        </authorList>
    </citation>
    <scope>NUCLEOTIDE SEQUENCE [LARGE SCALE GENOMIC DNA]</scope>
    <source>
        <strain evidence="11 12">IFM 58123</strain>
    </source>
</reference>
<evidence type="ECO:0000256" key="8">
    <source>
        <dbReference type="ARBA" id="ARBA00023242"/>
    </source>
</evidence>
<evidence type="ECO:0000313" key="12">
    <source>
        <dbReference type="Proteomes" id="UP000286921"/>
    </source>
</evidence>
<feature type="transmembrane region" description="Helical" evidence="9">
    <location>
        <begin position="690"/>
        <end position="714"/>
    </location>
</feature>
<feature type="transmembrane region" description="Helical" evidence="9">
    <location>
        <begin position="401"/>
        <end position="421"/>
    </location>
</feature>
<dbReference type="PROSITE" id="PS00463">
    <property type="entry name" value="ZN2_CY6_FUNGAL_1"/>
    <property type="match status" value="1"/>
</dbReference>
<feature type="transmembrane region" description="Helical" evidence="9">
    <location>
        <begin position="644"/>
        <end position="669"/>
    </location>
</feature>
<dbReference type="PANTHER" id="PTHR43341:SF4">
    <property type="entry name" value="ARGININE PERMEASE CAN1-RELATED"/>
    <property type="match status" value="1"/>
</dbReference>
<dbReference type="SMART" id="SM00066">
    <property type="entry name" value="GAL4"/>
    <property type="match status" value="1"/>
</dbReference>
<evidence type="ECO:0000256" key="1">
    <source>
        <dbReference type="ARBA" id="ARBA00004141"/>
    </source>
</evidence>
<dbReference type="InterPro" id="IPR036864">
    <property type="entry name" value="Zn2-C6_fun-type_DNA-bd_sf"/>
</dbReference>
<dbReference type="GO" id="GO:0015171">
    <property type="term" value="F:amino acid transmembrane transporter activity"/>
    <property type="evidence" value="ECO:0007669"/>
    <property type="project" value="TreeGrafter"/>
</dbReference>
<evidence type="ECO:0000259" key="10">
    <source>
        <dbReference type="PROSITE" id="PS50048"/>
    </source>
</evidence>
<keyword evidence="4" id="KW-0805">Transcription regulation</keyword>
<evidence type="ECO:0000256" key="7">
    <source>
        <dbReference type="ARBA" id="ARBA00023163"/>
    </source>
</evidence>
<dbReference type="InterPro" id="IPR004841">
    <property type="entry name" value="AA-permease/SLC12A_dom"/>
</dbReference>
<keyword evidence="5" id="KW-0238">DNA-binding</keyword>
<evidence type="ECO:0000256" key="3">
    <source>
        <dbReference type="ARBA" id="ARBA00022989"/>
    </source>
</evidence>
<evidence type="ECO:0000256" key="5">
    <source>
        <dbReference type="ARBA" id="ARBA00023125"/>
    </source>
</evidence>
<evidence type="ECO:0000256" key="6">
    <source>
        <dbReference type="ARBA" id="ARBA00023136"/>
    </source>
</evidence>
<organism evidence="11 12">
    <name type="scientific">Aspergillus awamori</name>
    <name type="common">Black koji mold</name>
    <dbReference type="NCBI Taxonomy" id="105351"/>
    <lineage>
        <taxon>Eukaryota</taxon>
        <taxon>Fungi</taxon>
        <taxon>Dikarya</taxon>
        <taxon>Ascomycota</taxon>
        <taxon>Pezizomycotina</taxon>
        <taxon>Eurotiomycetes</taxon>
        <taxon>Eurotiomycetidae</taxon>
        <taxon>Eurotiales</taxon>
        <taxon>Aspergillaceae</taxon>
        <taxon>Aspergillus</taxon>
    </lineage>
</organism>
<keyword evidence="7" id="KW-0804">Transcription</keyword>
<feature type="domain" description="Zn(2)-C6 fungal-type" evidence="10">
    <location>
        <begin position="6"/>
        <end position="34"/>
    </location>
</feature>
<feature type="transmembrane region" description="Helical" evidence="9">
    <location>
        <begin position="726"/>
        <end position="746"/>
    </location>
</feature>
<evidence type="ECO:0000256" key="2">
    <source>
        <dbReference type="ARBA" id="ARBA00022692"/>
    </source>
</evidence>
<gene>
    <name evidence="11" type="ORF">AAWM_10132</name>
</gene>
<dbReference type="Pfam" id="PF00172">
    <property type="entry name" value="Zn_clus"/>
    <property type="match status" value="1"/>
</dbReference>
<dbReference type="GO" id="GO:0008270">
    <property type="term" value="F:zinc ion binding"/>
    <property type="evidence" value="ECO:0007669"/>
    <property type="project" value="InterPro"/>
</dbReference>
<name>A0A401L6U9_ASPAW</name>
<dbReference type="InterPro" id="IPR050524">
    <property type="entry name" value="APC_YAT"/>
</dbReference>
<dbReference type="AlphaFoldDB" id="A0A401L6U9"/>
<keyword evidence="12" id="KW-1185">Reference proteome</keyword>
<protein>
    <submittedName>
        <fullName evidence="11">Uncharacterized amino-acid permease P7G5.06</fullName>
    </submittedName>
</protein>
<evidence type="ECO:0000313" key="11">
    <source>
        <dbReference type="EMBL" id="GCB27247.1"/>
    </source>
</evidence>
<dbReference type="Gene3D" id="4.10.240.10">
    <property type="entry name" value="Zn(2)-C6 fungal-type DNA-binding domain"/>
    <property type="match status" value="1"/>
</dbReference>
<dbReference type="GO" id="GO:0000981">
    <property type="term" value="F:DNA-binding transcription factor activity, RNA polymerase II-specific"/>
    <property type="evidence" value="ECO:0007669"/>
    <property type="project" value="InterPro"/>
</dbReference>
<accession>A0A401L6U9</accession>
<keyword evidence="6 9" id="KW-0472">Membrane</keyword>
<sequence>MASHAACFRCRARKVRCDRVRPRCLMCEKQKLDCERLSDPPRLRWLPPRTGLIHETAWEELSARRKPLFSGHHLAQNAAELLSLTHGTSVASILDELDKQSDHSGHRYMLGDGQFHAGQLDLPSAMYSKSIPSDASGPIAYPSWPETPPDLADFTSTVAKQLLDHYQHTLVTFFTPAQVNSEFPWTMIYIPSLLSTAGEIAMSGNSGNAKVSLLFSILAISAFSLNDKYSTGGSLRNHWQELGELYCNKAKERLKRSLQDLTPGPKREKYKTFSWHFLIISLGSNVGSGLFIATGKALAEGGPGNMFIGYLIVCIGVWANLQTLAEMTIAFPTSGNYIDYADRWVDPALAFGAGLAEWLGWTSVFASEATFFVLLVGFWSSGAIPEAALRESAPRLLARHLLTNEVVTIFLVFCLAVFLVPNKYFGWLEYFGSLVKVLLFFFITIISLAIIGGAGPSGYVRDGSTWTDLPAFKNGFGGFANAALLAIWGTGDQVFIGVMGGEAESPRYSMAHAANLVPWRVAVFYLVSVVLVSIIVPSDDSRLLGGSSVTTSPFVIAVEDAGIRGIPSLINACLIIGILAIALECIFLPSRILRTMALQNLLPSFIAKVDEKGRPRWALAITSVAAVILTYMSLSAGGLEVLNWLIAITSASFFINWAIIAFTSFRFRAAIKAQKSTLLTSPAYAWHSPLWPLGPVTALIISTLLLVCILYLGIKPIDESFSVYNFFSYTIGLILIIAATVMYKIVFRTEWRNPATADLDTGRAVLTAEEIRRLDVYYEMPRWRRVGGYFRVW</sequence>
<keyword evidence="8" id="KW-0539">Nucleus</keyword>
<dbReference type="Pfam" id="PF00324">
    <property type="entry name" value="AA_permease"/>
    <property type="match status" value="1"/>
</dbReference>